<accession>A0A2V0PGY2</accession>
<dbReference type="EMBL" id="BDRX01000144">
    <property type="protein sequence ID" value="GBF99081.1"/>
    <property type="molecule type" value="Genomic_DNA"/>
</dbReference>
<dbReference type="GO" id="GO:0006508">
    <property type="term" value="P:proteolysis"/>
    <property type="evidence" value="ECO:0007669"/>
    <property type="project" value="InterPro"/>
</dbReference>
<dbReference type="Pfam" id="PF00089">
    <property type="entry name" value="Trypsin"/>
    <property type="match status" value="1"/>
</dbReference>
<dbReference type="Proteomes" id="UP000247498">
    <property type="component" value="Unassembled WGS sequence"/>
</dbReference>
<dbReference type="AlphaFoldDB" id="A0A2V0PGY2"/>
<evidence type="ECO:0000256" key="2">
    <source>
        <dbReference type="SAM" id="SignalP"/>
    </source>
</evidence>
<protein>
    <recommendedName>
        <fullName evidence="3">Peptidase S1 domain-containing protein</fullName>
    </recommendedName>
</protein>
<feature type="signal peptide" evidence="2">
    <location>
        <begin position="1"/>
        <end position="25"/>
    </location>
</feature>
<dbReference type="InterPro" id="IPR043504">
    <property type="entry name" value="Peptidase_S1_PA_chymotrypsin"/>
</dbReference>
<evidence type="ECO:0000256" key="1">
    <source>
        <dbReference type="SAM" id="MobiDB-lite"/>
    </source>
</evidence>
<evidence type="ECO:0000313" key="4">
    <source>
        <dbReference type="EMBL" id="GBF99081.1"/>
    </source>
</evidence>
<feature type="chain" id="PRO_5015870690" description="Peptidase S1 domain-containing protein" evidence="2">
    <location>
        <begin position="26"/>
        <end position="423"/>
    </location>
</feature>
<feature type="region of interest" description="Disordered" evidence="1">
    <location>
        <begin position="68"/>
        <end position="94"/>
    </location>
</feature>
<sequence length="423" mass="42368">MDRRPAAKLLAASLCLLLLASPAAADAGEAALASLPAPSADSEIPAIQEMADSKLVIPSDAEFLSDGDAVEAPWTAPRRGRSRSRGGGAGPSAAAAASRAAPAGLLPAAASDGAASGSKAVRASSKKAQAALEAHGGTLLRFGGGNAAADAAPAPLSLRANASLPAGGGGGFAAPLAVCGANSLVRTGYAEDCRLVSTWYTDRDTRKARLGGGTCSAFKIGDKMLGSAAHCVYDSTLGGFATTVDVYCRGSSTSCGVTRTTYGTYLQITPSYIQREQRQWDGAVIKTAATLPGSAYSLGQYGGPGTRNVEVTGFPAQNSRAGMSCNNAAYSGACLQYSSRGTLSSSLGSYGLYSSTNLDLCAGNSGGAVYDLNAGAVTAITIAETASPCTNYFTPMVLRANADANCERSSGGVSLVCLAAKVP</sequence>
<name>A0A2V0PGY2_9CHLO</name>
<organism evidence="4 5">
    <name type="scientific">Raphidocelis subcapitata</name>
    <dbReference type="NCBI Taxonomy" id="307507"/>
    <lineage>
        <taxon>Eukaryota</taxon>
        <taxon>Viridiplantae</taxon>
        <taxon>Chlorophyta</taxon>
        <taxon>core chlorophytes</taxon>
        <taxon>Chlorophyceae</taxon>
        <taxon>CS clade</taxon>
        <taxon>Sphaeropleales</taxon>
        <taxon>Selenastraceae</taxon>
        <taxon>Raphidocelis</taxon>
    </lineage>
</organism>
<comment type="caution">
    <text evidence="4">The sequence shown here is derived from an EMBL/GenBank/DDBJ whole genome shotgun (WGS) entry which is preliminary data.</text>
</comment>
<proteinExistence type="predicted"/>
<dbReference type="GO" id="GO:0004252">
    <property type="term" value="F:serine-type endopeptidase activity"/>
    <property type="evidence" value="ECO:0007669"/>
    <property type="project" value="InterPro"/>
</dbReference>
<keyword evidence="5" id="KW-1185">Reference proteome</keyword>
<gene>
    <name evidence="4" type="ORF">Rsub_11852</name>
</gene>
<evidence type="ECO:0000259" key="3">
    <source>
        <dbReference type="Pfam" id="PF00089"/>
    </source>
</evidence>
<keyword evidence="2" id="KW-0732">Signal</keyword>
<dbReference type="InterPro" id="IPR001254">
    <property type="entry name" value="Trypsin_dom"/>
</dbReference>
<dbReference type="SUPFAM" id="SSF50494">
    <property type="entry name" value="Trypsin-like serine proteases"/>
    <property type="match status" value="1"/>
</dbReference>
<reference evidence="4 5" key="1">
    <citation type="journal article" date="2018" name="Sci. Rep.">
        <title>Raphidocelis subcapitata (=Pseudokirchneriella subcapitata) provides an insight into genome evolution and environmental adaptations in the Sphaeropleales.</title>
        <authorList>
            <person name="Suzuki S."/>
            <person name="Yamaguchi H."/>
            <person name="Nakajima N."/>
            <person name="Kawachi M."/>
        </authorList>
    </citation>
    <scope>NUCLEOTIDE SEQUENCE [LARGE SCALE GENOMIC DNA]</scope>
    <source>
        <strain evidence="4 5">NIES-35</strain>
    </source>
</reference>
<evidence type="ECO:0000313" key="5">
    <source>
        <dbReference type="Proteomes" id="UP000247498"/>
    </source>
</evidence>
<dbReference type="InParanoid" id="A0A2V0PGY2"/>
<dbReference type="Gene3D" id="2.40.10.10">
    <property type="entry name" value="Trypsin-like serine proteases"/>
    <property type="match status" value="2"/>
</dbReference>
<dbReference type="InterPro" id="IPR009003">
    <property type="entry name" value="Peptidase_S1_PA"/>
</dbReference>
<feature type="domain" description="Peptidase S1" evidence="3">
    <location>
        <begin position="213"/>
        <end position="393"/>
    </location>
</feature>